<dbReference type="SUPFAM" id="SSF56235">
    <property type="entry name" value="N-terminal nucleophile aminohydrolases (Ntn hydrolases)"/>
    <property type="match status" value="1"/>
</dbReference>
<dbReference type="Proteomes" id="UP001232536">
    <property type="component" value="Unassembled WGS sequence"/>
</dbReference>
<keyword evidence="5" id="KW-1185">Reference proteome</keyword>
<evidence type="ECO:0000256" key="2">
    <source>
        <dbReference type="ARBA" id="ARBA00022801"/>
    </source>
</evidence>
<dbReference type="InterPro" id="IPR043147">
    <property type="entry name" value="Penicillin_amidase_A-knob"/>
</dbReference>
<dbReference type="InterPro" id="IPR002692">
    <property type="entry name" value="S45"/>
</dbReference>
<dbReference type="EMBL" id="JAUQYP010000001">
    <property type="protein sequence ID" value="MDO8106769.1"/>
    <property type="molecule type" value="Genomic_DNA"/>
</dbReference>
<dbReference type="PANTHER" id="PTHR34218">
    <property type="entry name" value="PEPTIDASE S45 PENICILLIN AMIDASE"/>
    <property type="match status" value="1"/>
</dbReference>
<dbReference type="GO" id="GO:0016787">
    <property type="term" value="F:hydrolase activity"/>
    <property type="evidence" value="ECO:0007669"/>
    <property type="project" value="UniProtKB-KW"/>
</dbReference>
<dbReference type="Pfam" id="PF01804">
    <property type="entry name" value="Penicil_amidase"/>
    <property type="match status" value="1"/>
</dbReference>
<comment type="similarity">
    <text evidence="1">Belongs to the peptidase S45 family.</text>
</comment>
<dbReference type="EC" id="3.5.1.-" evidence="4"/>
<dbReference type="InterPro" id="IPR043146">
    <property type="entry name" value="Penicillin_amidase_N_B-knob"/>
</dbReference>
<dbReference type="Gene3D" id="2.30.120.10">
    <property type="match status" value="1"/>
</dbReference>
<dbReference type="PANTHER" id="PTHR34218:SF4">
    <property type="entry name" value="ACYL-HOMOSERINE LACTONE ACYLASE QUIP"/>
    <property type="match status" value="1"/>
</dbReference>
<keyword evidence="3" id="KW-0865">Zymogen</keyword>
<dbReference type="InterPro" id="IPR023343">
    <property type="entry name" value="Penicillin_amidase_dom1"/>
</dbReference>
<comment type="caution">
    <text evidence="4">The sequence shown here is derived from an EMBL/GenBank/DDBJ whole genome shotgun (WGS) entry which is preliminary data.</text>
</comment>
<evidence type="ECO:0000256" key="3">
    <source>
        <dbReference type="ARBA" id="ARBA00023145"/>
    </source>
</evidence>
<evidence type="ECO:0000313" key="5">
    <source>
        <dbReference type="Proteomes" id="UP001232536"/>
    </source>
</evidence>
<dbReference type="Gene3D" id="1.10.439.10">
    <property type="entry name" value="Penicillin Amidohydrolase, domain 1"/>
    <property type="match status" value="1"/>
</dbReference>
<dbReference type="InterPro" id="IPR014395">
    <property type="entry name" value="Pen/GL7ACA/AHL_acylase"/>
</dbReference>
<dbReference type="CDD" id="cd03747">
    <property type="entry name" value="Ntn_PGA_like"/>
    <property type="match status" value="1"/>
</dbReference>
<dbReference type="PIRSF" id="PIRSF001227">
    <property type="entry name" value="Pen_acylase"/>
    <property type="match status" value="1"/>
</dbReference>
<dbReference type="Gene3D" id="1.10.1400.10">
    <property type="match status" value="1"/>
</dbReference>
<dbReference type="RefSeq" id="WP_304600413.1">
    <property type="nucleotide sequence ID" value="NZ_JAUQYP010000001.1"/>
</dbReference>
<evidence type="ECO:0000256" key="1">
    <source>
        <dbReference type="ARBA" id="ARBA00006586"/>
    </source>
</evidence>
<evidence type="ECO:0000313" key="4">
    <source>
        <dbReference type="EMBL" id="MDO8106769.1"/>
    </source>
</evidence>
<accession>A0ABT9D7F2</accession>
<gene>
    <name evidence="4" type="ORF">Q6348_06100</name>
</gene>
<name>A0ABT9D7F2_9CELL</name>
<keyword evidence="2 4" id="KW-0378">Hydrolase</keyword>
<reference evidence="4 5" key="1">
    <citation type="submission" date="2023-07" db="EMBL/GenBank/DDBJ databases">
        <title>Description of novel actinomycetes strains, isolated from tidal flat sediment.</title>
        <authorList>
            <person name="Lu C."/>
        </authorList>
    </citation>
    <scope>NUCLEOTIDE SEQUENCE [LARGE SCALE GENOMIC DNA]</scope>
    <source>
        <strain evidence="4 5">SYSU T00b441</strain>
    </source>
</reference>
<dbReference type="Gene3D" id="3.60.20.10">
    <property type="entry name" value="Glutamine Phosphoribosylpyrophosphate, subunit 1, domain 1"/>
    <property type="match status" value="1"/>
</dbReference>
<protein>
    <submittedName>
        <fullName evidence="4">Penicillin acylase family protein</fullName>
        <ecNumber evidence="4">3.5.1.-</ecNumber>
    </submittedName>
</protein>
<organism evidence="4 5">
    <name type="scientific">Actinotalea lenta</name>
    <dbReference type="NCBI Taxonomy" id="3064654"/>
    <lineage>
        <taxon>Bacteria</taxon>
        <taxon>Bacillati</taxon>
        <taxon>Actinomycetota</taxon>
        <taxon>Actinomycetes</taxon>
        <taxon>Micrococcales</taxon>
        <taxon>Cellulomonadaceae</taxon>
        <taxon>Actinotalea</taxon>
    </lineage>
</organism>
<dbReference type="InterPro" id="IPR029055">
    <property type="entry name" value="Ntn_hydrolases_N"/>
</dbReference>
<sequence length="846" mass="89633">MTRRRAPRVLAGVAGLVVVAFLALAGAGLVVVRRPLPNHDGTATLVGLDREVTVRRDARGVPAIRAGTATDLFRAQGYVDAQDRFFQMDLRRHIASGRLAELVGDDPDAIASDTVMRTLGLRRVAVAEWAQLDGTTRGYLQAYADGVNAYLATRGPDGLAVEYTVLGTRADVGEPAPWDPVDSLAWLKAVAWELRSNDRDELARVQVYDAIRDVARTEQLFPPASASPPIVAGEARPAAMTTRVTLDPGAAAAARSAQQALDAVPDLVGRGEGIGSNSWVLSGAHTASGAPLLANDPHLALAAPGVWSQVALRCAPVTAGCPFDVAGFSFAGFPGVIIGHNPHLAWGLTTMGADTSDFFLERLDPGSGTYQRDGAQIALESRTETIEVAGGEPVALEVTSTVHGPIVSDVLDPLWGAPVPPGGWGTGAVALSWSGLEPGRTAQAVFAMDTAADAADVREAAALFDAPAQNIVFATVDGHIGYQAPGRIPIRRVITDGPVPSDGTWPRPGWDSRYDWQGWVAPEDLPAQLDPPEGFIVAANQAVTAPGTGPFIARDWDYGYRAARIRQVLTAQIAAGRPIDVASAQTLQMDARTALVDALVPALLAVSVDDAFTRQAVDLLRGWDGQMTADSPAAAYLAAVWDVLLADTFHDDLPQSQWPDGGDRWYAVVDGLLGESDSPWWDDRTTVSVVESRDEVLERALTQARVRLTVALGKDPSGWRWGRLHRVALHHPVLGGGAAPWPVTMLVNPAPVPVDGGGSIVEATAWDASSDSFEVVSGPSMRMVCDLADWDASTWVNATGTSGHPASRHYTDQLADWVAGRQEPWPFSEDAVTAATRATLVLRPPA</sequence>
<proteinExistence type="inferred from homology"/>